<protein>
    <recommendedName>
        <fullName evidence="3">F-box domain-containing protein</fullName>
    </recommendedName>
</protein>
<name>S8DP88_FOMSC</name>
<dbReference type="HOGENOM" id="CLU_483998_0_0_1"/>
<evidence type="ECO:0000313" key="1">
    <source>
        <dbReference type="EMBL" id="EPS93123.1"/>
    </source>
</evidence>
<dbReference type="EMBL" id="KE504297">
    <property type="protein sequence ID" value="EPS93123.1"/>
    <property type="molecule type" value="Genomic_DNA"/>
</dbReference>
<accession>S8DP88</accession>
<keyword evidence="2" id="KW-1185">Reference proteome</keyword>
<dbReference type="Proteomes" id="UP000015241">
    <property type="component" value="Unassembled WGS sequence"/>
</dbReference>
<dbReference type="OrthoDB" id="2526341at2759"/>
<sequence length="563" mass="63512">MDQTKAPRLSFDNLHEVSAYSHLVHRAEDLLSLARTCRAFKDDLARMPHVWRRLRNEYFEPPPPVCPTFLSEIQYTALVMESVCMACGMQAARLSGVVWTLRARYCEQCLVNRKQSLKLWDQWARQRCEVEEENIRQRVTRPSSMKDLIAATPGLVRWMEDIRLVKKRLGILPRYTEFLELLDKEMERMRSKAPLGSALPHTVDVAMLPETKRLAETVVPDTPNHLCGNKVSGNRERKRLSKTLTAQLPTLLDYWREERRRQLTGLITSLMVPVRRLPQDPLNLALAVFRCRECSTALRWPVILSHPHLYACDNASQGSVRHLQAWHTVICGLSITDDVFDSAIKGRFRSSSQWTLSRLEFRGEEICRIISACGGDPATADVDELDRIDARLACSLCSESNQRVLAMGWRAAISHMFESSQLATHTTGEGGLVFWTRVDSRLDHILKTVAAAQSSATRASSTANPVRDGASSCVTMLDDPIDHGFPLSQSDTHIVPVRIHFSDLLVPGPFPGLSTTEQTSALLYIPATLPVRLWPCDGLAQLYTHFLFHGLMPPAVLLVELHP</sequence>
<gene>
    <name evidence="1" type="ORF">FOMPIDRAFT_1020736</name>
</gene>
<reference evidence="1 2" key="1">
    <citation type="journal article" date="2012" name="Science">
        <title>The Paleozoic origin of enzymatic lignin decomposition reconstructed from 31 fungal genomes.</title>
        <authorList>
            <person name="Floudas D."/>
            <person name="Binder M."/>
            <person name="Riley R."/>
            <person name="Barry K."/>
            <person name="Blanchette R.A."/>
            <person name="Henrissat B."/>
            <person name="Martinez A.T."/>
            <person name="Otillar R."/>
            <person name="Spatafora J.W."/>
            <person name="Yadav J.S."/>
            <person name="Aerts A."/>
            <person name="Benoit I."/>
            <person name="Boyd A."/>
            <person name="Carlson A."/>
            <person name="Copeland A."/>
            <person name="Coutinho P.M."/>
            <person name="de Vries R.P."/>
            <person name="Ferreira P."/>
            <person name="Findley K."/>
            <person name="Foster B."/>
            <person name="Gaskell J."/>
            <person name="Glotzer D."/>
            <person name="Gorecki P."/>
            <person name="Heitman J."/>
            <person name="Hesse C."/>
            <person name="Hori C."/>
            <person name="Igarashi K."/>
            <person name="Jurgens J.A."/>
            <person name="Kallen N."/>
            <person name="Kersten P."/>
            <person name="Kohler A."/>
            <person name="Kuees U."/>
            <person name="Kumar T.K.A."/>
            <person name="Kuo A."/>
            <person name="LaButti K."/>
            <person name="Larrondo L.F."/>
            <person name="Lindquist E."/>
            <person name="Ling A."/>
            <person name="Lombard V."/>
            <person name="Lucas S."/>
            <person name="Lundell T."/>
            <person name="Martin R."/>
            <person name="McLaughlin D.J."/>
            <person name="Morgenstern I."/>
            <person name="Morin E."/>
            <person name="Murat C."/>
            <person name="Nagy L.G."/>
            <person name="Nolan M."/>
            <person name="Ohm R.A."/>
            <person name="Patyshakuliyeva A."/>
            <person name="Rokas A."/>
            <person name="Ruiz-Duenas F.J."/>
            <person name="Sabat G."/>
            <person name="Salamov A."/>
            <person name="Samejima M."/>
            <person name="Schmutz J."/>
            <person name="Slot J.C."/>
            <person name="St John F."/>
            <person name="Stenlid J."/>
            <person name="Sun H."/>
            <person name="Sun S."/>
            <person name="Syed K."/>
            <person name="Tsang A."/>
            <person name="Wiebenga A."/>
            <person name="Young D."/>
            <person name="Pisabarro A."/>
            <person name="Eastwood D.C."/>
            <person name="Martin F."/>
            <person name="Cullen D."/>
            <person name="Grigoriev I.V."/>
            <person name="Hibbett D.S."/>
        </authorList>
    </citation>
    <scope>NUCLEOTIDE SEQUENCE</scope>
    <source>
        <strain evidence="2">FP-58527</strain>
    </source>
</reference>
<proteinExistence type="predicted"/>
<dbReference type="AlphaFoldDB" id="S8DP88"/>
<organism evidence="1 2">
    <name type="scientific">Fomitopsis schrenkii</name>
    <name type="common">Brown rot fungus</name>
    <dbReference type="NCBI Taxonomy" id="2126942"/>
    <lineage>
        <taxon>Eukaryota</taxon>
        <taxon>Fungi</taxon>
        <taxon>Dikarya</taxon>
        <taxon>Basidiomycota</taxon>
        <taxon>Agaricomycotina</taxon>
        <taxon>Agaricomycetes</taxon>
        <taxon>Polyporales</taxon>
        <taxon>Fomitopsis</taxon>
    </lineage>
</organism>
<dbReference type="InParanoid" id="S8DP88"/>
<evidence type="ECO:0000313" key="2">
    <source>
        <dbReference type="Proteomes" id="UP000015241"/>
    </source>
</evidence>
<evidence type="ECO:0008006" key="3">
    <source>
        <dbReference type="Google" id="ProtNLM"/>
    </source>
</evidence>